<evidence type="ECO:0000256" key="2">
    <source>
        <dbReference type="SAM" id="MobiDB-lite"/>
    </source>
</evidence>
<dbReference type="InterPro" id="IPR050593">
    <property type="entry name" value="LovG"/>
</dbReference>
<dbReference type="InterPro" id="IPR005645">
    <property type="entry name" value="FSH-like_dom"/>
</dbReference>
<evidence type="ECO:0000259" key="3">
    <source>
        <dbReference type="Pfam" id="PF03959"/>
    </source>
</evidence>
<name>A0A167T648_9HYPO</name>
<feature type="region of interest" description="Disordered" evidence="2">
    <location>
        <begin position="79"/>
        <end position="98"/>
    </location>
</feature>
<protein>
    <submittedName>
        <fullName evidence="4">Serine hydrolase FSH</fullName>
    </submittedName>
</protein>
<feature type="region of interest" description="Disordered" evidence="2">
    <location>
        <begin position="1"/>
        <end position="22"/>
    </location>
</feature>
<feature type="domain" description="Serine hydrolase" evidence="3">
    <location>
        <begin position="27"/>
        <end position="265"/>
    </location>
</feature>
<dbReference type="GO" id="GO:0005634">
    <property type="term" value="C:nucleus"/>
    <property type="evidence" value="ECO:0007669"/>
    <property type="project" value="TreeGrafter"/>
</dbReference>
<evidence type="ECO:0000256" key="1">
    <source>
        <dbReference type="ARBA" id="ARBA00022801"/>
    </source>
</evidence>
<evidence type="ECO:0000313" key="5">
    <source>
        <dbReference type="Proteomes" id="UP000076874"/>
    </source>
</evidence>
<dbReference type="InterPro" id="IPR029058">
    <property type="entry name" value="AB_hydrolase_fold"/>
</dbReference>
<dbReference type="GO" id="GO:0005737">
    <property type="term" value="C:cytoplasm"/>
    <property type="evidence" value="ECO:0007669"/>
    <property type="project" value="TreeGrafter"/>
</dbReference>
<dbReference type="STRING" id="1081102.A0A167T648"/>
<accession>A0A167T648</accession>
<dbReference type="Proteomes" id="UP000076874">
    <property type="component" value="Unassembled WGS sequence"/>
</dbReference>
<dbReference type="PANTHER" id="PTHR48070">
    <property type="entry name" value="ESTERASE OVCA2"/>
    <property type="match status" value="1"/>
</dbReference>
<reference evidence="4 5" key="1">
    <citation type="journal article" date="2016" name="Genome Biol. Evol.">
        <title>Divergent and convergent evolution of fungal pathogenicity.</title>
        <authorList>
            <person name="Shang Y."/>
            <person name="Xiao G."/>
            <person name="Zheng P."/>
            <person name="Cen K."/>
            <person name="Zhan S."/>
            <person name="Wang C."/>
        </authorList>
    </citation>
    <scope>NUCLEOTIDE SEQUENCE [LARGE SCALE GENOMIC DNA]</scope>
    <source>
        <strain evidence="4 5">RCEF 264</strain>
    </source>
</reference>
<dbReference type="SUPFAM" id="SSF53474">
    <property type="entry name" value="alpha/beta-Hydrolases"/>
    <property type="match status" value="1"/>
</dbReference>
<dbReference type="OrthoDB" id="2094269at2759"/>
<dbReference type="AlphaFoldDB" id="A0A167T648"/>
<dbReference type="Gene3D" id="3.40.50.1820">
    <property type="entry name" value="alpha/beta hydrolase"/>
    <property type="match status" value="1"/>
</dbReference>
<keyword evidence="1 4" id="KW-0378">Hydrolase</keyword>
<organism evidence="4 5">
    <name type="scientific">Niveomyces insectorum RCEF 264</name>
    <dbReference type="NCBI Taxonomy" id="1081102"/>
    <lineage>
        <taxon>Eukaryota</taxon>
        <taxon>Fungi</taxon>
        <taxon>Dikarya</taxon>
        <taxon>Ascomycota</taxon>
        <taxon>Pezizomycotina</taxon>
        <taxon>Sordariomycetes</taxon>
        <taxon>Hypocreomycetidae</taxon>
        <taxon>Hypocreales</taxon>
        <taxon>Cordycipitaceae</taxon>
        <taxon>Niveomyces</taxon>
    </lineage>
</organism>
<evidence type="ECO:0000313" key="4">
    <source>
        <dbReference type="EMBL" id="OAA60265.1"/>
    </source>
</evidence>
<dbReference type="Pfam" id="PF03959">
    <property type="entry name" value="FSH1"/>
    <property type="match status" value="1"/>
</dbReference>
<keyword evidence="5" id="KW-1185">Reference proteome</keyword>
<proteinExistence type="predicted"/>
<gene>
    <name evidence="4" type="ORF">SPI_05389</name>
</gene>
<dbReference type="PANTHER" id="PTHR48070:SF6">
    <property type="entry name" value="ESTERASE OVCA2"/>
    <property type="match status" value="1"/>
</dbReference>
<sequence length="288" mass="30816">MADSQASTPGRNGAASGPAAKANDKREVKILMLHGYTQSGPLFRAKTRALEKMLQKSLAPFRLVPVLVYPTAPNRLRPQDIPGYEAKDTGNADQNDDAATVSDSWAWWRRDDASGAYRLLNEGMSSLATAIADAGGVDGVLGFSQGGAAAALLAAAMEQQPARPPPPPTASGSAYDWSWVDAVRAANGHRPLRFAVVYSGFFAPPPELQWLYTPAIATPSLHYIGGLDTVVDESRCQALVERFVDPVVLVHPGGHYVPIGKEWVMPLVAFVKKHAEEAGQDTSSKTKI</sequence>
<dbReference type="GO" id="GO:0019748">
    <property type="term" value="P:secondary metabolic process"/>
    <property type="evidence" value="ECO:0007669"/>
    <property type="project" value="TreeGrafter"/>
</dbReference>
<feature type="compositionally biased region" description="Polar residues" evidence="2">
    <location>
        <begin position="1"/>
        <end position="10"/>
    </location>
</feature>
<dbReference type="EMBL" id="AZHD01000009">
    <property type="protein sequence ID" value="OAA60265.1"/>
    <property type="molecule type" value="Genomic_DNA"/>
</dbReference>
<comment type="caution">
    <text evidence="4">The sequence shown here is derived from an EMBL/GenBank/DDBJ whole genome shotgun (WGS) entry which is preliminary data.</text>
</comment>
<dbReference type="GO" id="GO:0016787">
    <property type="term" value="F:hydrolase activity"/>
    <property type="evidence" value="ECO:0007669"/>
    <property type="project" value="UniProtKB-KW"/>
</dbReference>